<dbReference type="Proteomes" id="UP000199308">
    <property type="component" value="Unassembled WGS sequence"/>
</dbReference>
<dbReference type="STRING" id="349064.SAMN05660429_00026"/>
<dbReference type="RefSeq" id="WP_093326644.1">
    <property type="nucleotide sequence ID" value="NZ_AP027363.1"/>
</dbReference>
<name>A0A1H9Y2M5_THASX</name>
<keyword evidence="2" id="KW-1185">Reference proteome</keyword>
<dbReference type="AlphaFoldDB" id="A0A1H9Y2M5"/>
<sequence length="258" mass="27158">MLSLQVTANEDTGMLCDANNCGTADDPILFGEPVPNPELRGLELSNLIFLDEVSTGFIDIQASVITTLATEIFIESIILVDSDLSAYTAEGLLNIQRSITKTLSLMFGITSDANANLFMLTLPNLNDEEESMNAVGYDATWSVVNAATGNNINESVQKAVDIIIDAVVAISNTPPSDPNYDEVASNWESNQQFVMNAAVELLNSGNLSLPEESMEFTDAIIDAANNGVDIEAIAAAIEETTAIIGNNGETGGTGGTGG</sequence>
<accession>A0A1H9Y2M5</accession>
<protein>
    <submittedName>
        <fullName evidence="1">Uncharacterized protein</fullName>
    </submittedName>
</protein>
<organism evidence="1 2">
    <name type="scientific">Thalassotalea agarivorans</name>
    <name type="common">Thalassomonas agarivorans</name>
    <dbReference type="NCBI Taxonomy" id="349064"/>
    <lineage>
        <taxon>Bacteria</taxon>
        <taxon>Pseudomonadati</taxon>
        <taxon>Pseudomonadota</taxon>
        <taxon>Gammaproteobacteria</taxon>
        <taxon>Alteromonadales</taxon>
        <taxon>Colwelliaceae</taxon>
        <taxon>Thalassotalea</taxon>
    </lineage>
</organism>
<proteinExistence type="predicted"/>
<dbReference type="EMBL" id="FOHK01000001">
    <property type="protein sequence ID" value="SES62574.1"/>
    <property type="molecule type" value="Genomic_DNA"/>
</dbReference>
<evidence type="ECO:0000313" key="2">
    <source>
        <dbReference type="Proteomes" id="UP000199308"/>
    </source>
</evidence>
<dbReference type="OrthoDB" id="6226304at2"/>
<evidence type="ECO:0000313" key="1">
    <source>
        <dbReference type="EMBL" id="SES62574.1"/>
    </source>
</evidence>
<reference evidence="1 2" key="1">
    <citation type="submission" date="2016-10" db="EMBL/GenBank/DDBJ databases">
        <authorList>
            <person name="de Groot N.N."/>
        </authorList>
    </citation>
    <scope>NUCLEOTIDE SEQUENCE [LARGE SCALE GENOMIC DNA]</scope>
    <source>
        <strain evidence="1 2">DSM 19706</strain>
    </source>
</reference>
<gene>
    <name evidence="1" type="ORF">SAMN05660429_00026</name>
</gene>